<dbReference type="InterPro" id="IPR036887">
    <property type="entry name" value="HTH_APSES_sf"/>
</dbReference>
<dbReference type="AlphaFoldDB" id="A0A2I1H384"/>
<proteinExistence type="predicted"/>
<feature type="compositionally biased region" description="Polar residues" evidence="1">
    <location>
        <begin position="176"/>
        <end position="189"/>
    </location>
</feature>
<dbReference type="PROSITE" id="PS51299">
    <property type="entry name" value="HTH_APSES"/>
    <property type="match status" value="1"/>
</dbReference>
<dbReference type="Gene3D" id="3.10.260.10">
    <property type="entry name" value="Transcription regulator HTH, APSES-type DNA-binding domain"/>
    <property type="match status" value="1"/>
</dbReference>
<feature type="compositionally biased region" description="Polar residues" evidence="1">
    <location>
        <begin position="218"/>
        <end position="232"/>
    </location>
</feature>
<sequence>MTTRSSKGGGRGKRSTNTPVRSSPRIVRRSSSYPNSVNRHFVNGIPILEITLRFDEDEYDVWRRQDTDEVNLHYLLRIKYPRDEDEQAWHDELERLKKEVSDVRIIEEGWFEGVWVPLEKAKDIAHRYNIYEHVAALLDSENSWFDTPKKQSAKVKSERAMNQMNSMLNSMPEMSAETTNGTSNSTRSMNYGIPNGTVKSDNESKSSKRRTSERIKAKSQSSQEPSPSATSTKRLREIENERDVKEEVQNLKRKLDETEEYLNYDVNSNKRRAIWAGIGAAVGAGITAVALHNMGIGLSDIASGISDFSSKFGAMFD</sequence>
<dbReference type="VEuPathDB" id="FungiDB:RhiirA1_410554"/>
<evidence type="ECO:0000313" key="3">
    <source>
        <dbReference type="EMBL" id="PKY53340.1"/>
    </source>
</evidence>
<feature type="region of interest" description="Disordered" evidence="1">
    <location>
        <begin position="1"/>
        <end position="31"/>
    </location>
</feature>
<protein>
    <recommendedName>
        <fullName evidence="2">HTH APSES-type domain-containing protein</fullName>
    </recommendedName>
</protein>
<dbReference type="VEuPathDB" id="FungiDB:FUN_025289"/>
<accession>A0A2I1H384</accession>
<dbReference type="GO" id="GO:0003677">
    <property type="term" value="F:DNA binding"/>
    <property type="evidence" value="ECO:0007669"/>
    <property type="project" value="InterPro"/>
</dbReference>
<feature type="compositionally biased region" description="Basic and acidic residues" evidence="1">
    <location>
        <begin position="234"/>
        <end position="243"/>
    </location>
</feature>
<evidence type="ECO:0000313" key="4">
    <source>
        <dbReference type="Proteomes" id="UP000234323"/>
    </source>
</evidence>
<dbReference type="VEuPathDB" id="FungiDB:RhiirFUN_024653"/>
<evidence type="ECO:0000256" key="1">
    <source>
        <dbReference type="SAM" id="MobiDB-lite"/>
    </source>
</evidence>
<organism evidence="3 4">
    <name type="scientific">Rhizophagus irregularis</name>
    <dbReference type="NCBI Taxonomy" id="588596"/>
    <lineage>
        <taxon>Eukaryota</taxon>
        <taxon>Fungi</taxon>
        <taxon>Fungi incertae sedis</taxon>
        <taxon>Mucoromycota</taxon>
        <taxon>Glomeromycotina</taxon>
        <taxon>Glomeromycetes</taxon>
        <taxon>Glomerales</taxon>
        <taxon>Glomeraceae</taxon>
        <taxon>Rhizophagus</taxon>
    </lineage>
</organism>
<feature type="region of interest" description="Disordered" evidence="1">
    <location>
        <begin position="168"/>
        <end position="243"/>
    </location>
</feature>
<feature type="domain" description="HTH APSES-type" evidence="2">
    <location>
        <begin position="40"/>
        <end position="149"/>
    </location>
</feature>
<comment type="caution">
    <text evidence="3">The sequence shown here is derived from an EMBL/GenBank/DDBJ whole genome shotgun (WGS) entry which is preliminary data.</text>
</comment>
<feature type="compositionally biased region" description="Basic and acidic residues" evidence="1">
    <location>
        <begin position="200"/>
        <end position="216"/>
    </location>
</feature>
<dbReference type="SUPFAM" id="SSF54616">
    <property type="entry name" value="DNA-binding domain of Mlu1-box binding protein MBP1"/>
    <property type="match status" value="1"/>
</dbReference>
<dbReference type="InterPro" id="IPR003163">
    <property type="entry name" value="Tscrpt_reg_HTH_APSES-type"/>
</dbReference>
<dbReference type="EMBL" id="LLXI01001367">
    <property type="protein sequence ID" value="PKY53340.1"/>
    <property type="molecule type" value="Genomic_DNA"/>
</dbReference>
<gene>
    <name evidence="3" type="ORF">RhiirA4_471481</name>
</gene>
<evidence type="ECO:0000259" key="2">
    <source>
        <dbReference type="PROSITE" id="PS51299"/>
    </source>
</evidence>
<keyword evidence="4" id="KW-1185">Reference proteome</keyword>
<name>A0A2I1H384_9GLOM</name>
<feature type="compositionally biased region" description="Low complexity" evidence="1">
    <location>
        <begin position="15"/>
        <end position="31"/>
    </location>
</feature>
<dbReference type="Proteomes" id="UP000234323">
    <property type="component" value="Unassembled WGS sequence"/>
</dbReference>
<reference evidence="3 4" key="1">
    <citation type="submission" date="2015-10" db="EMBL/GenBank/DDBJ databases">
        <title>Genome analyses suggest a sexual origin of heterokaryosis in a supposedly ancient asexual fungus.</title>
        <authorList>
            <person name="Ropars J."/>
            <person name="Sedzielewska K."/>
            <person name="Noel J."/>
            <person name="Charron P."/>
            <person name="Farinelli L."/>
            <person name="Marton T."/>
            <person name="Kruger M."/>
            <person name="Pelin A."/>
            <person name="Brachmann A."/>
            <person name="Corradi N."/>
        </authorList>
    </citation>
    <scope>NUCLEOTIDE SEQUENCE [LARGE SCALE GENOMIC DNA]</scope>
    <source>
        <strain evidence="3 4">A4</strain>
    </source>
</reference>
<dbReference type="OrthoDB" id="2406140at2759"/>